<dbReference type="Proteomes" id="UP000684084">
    <property type="component" value="Unassembled WGS sequence"/>
</dbReference>
<comment type="caution">
    <text evidence="1">The sequence shown here is derived from an EMBL/GenBank/DDBJ whole genome shotgun (WGS) entry which is preliminary data.</text>
</comment>
<name>A0A916EKT1_9GLOM</name>
<evidence type="ECO:0000313" key="1">
    <source>
        <dbReference type="EMBL" id="CAB5396138.1"/>
    </source>
</evidence>
<evidence type="ECO:0000313" key="2">
    <source>
        <dbReference type="Proteomes" id="UP000684084"/>
    </source>
</evidence>
<reference evidence="1" key="1">
    <citation type="submission" date="2020-05" db="EMBL/GenBank/DDBJ databases">
        <authorList>
            <person name="Rincon C."/>
            <person name="Sanders R I."/>
            <person name="Robbins C."/>
            <person name="Chaturvedi A."/>
        </authorList>
    </citation>
    <scope>NUCLEOTIDE SEQUENCE</scope>
    <source>
        <strain evidence="1">CHB12</strain>
    </source>
</reference>
<dbReference type="EMBL" id="CAGKOT010000111">
    <property type="protein sequence ID" value="CAB5396138.1"/>
    <property type="molecule type" value="Genomic_DNA"/>
</dbReference>
<gene>
    <name evidence="1" type="ORF">CHRIB12_LOCUS24189</name>
</gene>
<protein>
    <submittedName>
        <fullName evidence="1">Uncharacterized protein</fullName>
    </submittedName>
</protein>
<sequence>MNKSCSWVPLLPGYTVYTSLAGNFFKFSIKKVEDSLQYFWQNFGKDSTFINCNAQGQEKLGFHLMIKHYNLKNISLPSVLGLTEPTIIEILQKTIHKVFPDRFSYHGQTKKEKGLIRSLKRKSDELEKFCSTEETIVCGIKLEEKGKIINPKFTQALMVMHEKDKSALYNANRNHMG</sequence>
<proteinExistence type="predicted"/>
<accession>A0A916EKT1</accession>
<dbReference type="OrthoDB" id="2420210at2759"/>
<dbReference type="AlphaFoldDB" id="A0A916EKT1"/>
<organism evidence="1 2">
    <name type="scientific">Rhizophagus irregularis</name>
    <dbReference type="NCBI Taxonomy" id="588596"/>
    <lineage>
        <taxon>Eukaryota</taxon>
        <taxon>Fungi</taxon>
        <taxon>Fungi incertae sedis</taxon>
        <taxon>Mucoromycota</taxon>
        <taxon>Glomeromycotina</taxon>
        <taxon>Glomeromycetes</taxon>
        <taxon>Glomerales</taxon>
        <taxon>Glomeraceae</taxon>
        <taxon>Rhizophagus</taxon>
    </lineage>
</organism>